<dbReference type="STRING" id="31246.A0A183PPF5"/>
<proteinExistence type="predicted"/>
<dbReference type="Pfam" id="PF02213">
    <property type="entry name" value="GYF"/>
    <property type="match status" value="1"/>
</dbReference>
<sequence>MGSNVLKEQMADEPIQQTKNGRIYSKSFCSDPPPGFDLPIHDKPTSESSSSITCQKEDVFIDNNDSMPIHHCHLVDDDSSKNSTQMNSKQSIIHPCNWYYIDLFTCTQGPFTNQQMSTWLVGGYLPLALKIRRDCDECFLSLADHMNLAGRIPFWTGYNQPPITHANLPSLSVLNNNNSSNQVLTHSTIITNQISSSTPPGITNRKTDCVTSLQQSTLPTFDEDTTQVNTIT</sequence>
<dbReference type="Proteomes" id="UP000269396">
    <property type="component" value="Unassembled WGS sequence"/>
</dbReference>
<gene>
    <name evidence="1" type="ORF">SMTD_LOCUS16237</name>
</gene>
<organism evidence="1 2">
    <name type="scientific">Schistosoma mattheei</name>
    <dbReference type="NCBI Taxonomy" id="31246"/>
    <lineage>
        <taxon>Eukaryota</taxon>
        <taxon>Metazoa</taxon>
        <taxon>Spiralia</taxon>
        <taxon>Lophotrochozoa</taxon>
        <taxon>Platyhelminthes</taxon>
        <taxon>Trematoda</taxon>
        <taxon>Digenea</taxon>
        <taxon>Strigeidida</taxon>
        <taxon>Schistosomatoidea</taxon>
        <taxon>Schistosomatidae</taxon>
        <taxon>Schistosoma</taxon>
    </lineage>
</organism>
<keyword evidence="2" id="KW-1185">Reference proteome</keyword>
<dbReference type="InterPro" id="IPR035445">
    <property type="entry name" value="GYF-like_dom_sf"/>
</dbReference>
<dbReference type="InterPro" id="IPR003169">
    <property type="entry name" value="GYF"/>
</dbReference>
<dbReference type="EMBL" id="UZAL01036913">
    <property type="protein sequence ID" value="VDP70777.1"/>
    <property type="molecule type" value="Genomic_DNA"/>
</dbReference>
<evidence type="ECO:0000313" key="1">
    <source>
        <dbReference type="EMBL" id="VDP70777.1"/>
    </source>
</evidence>
<dbReference type="SUPFAM" id="SSF55277">
    <property type="entry name" value="GYF domain"/>
    <property type="match status" value="1"/>
</dbReference>
<dbReference type="AlphaFoldDB" id="A0A183PPF5"/>
<protein>
    <submittedName>
        <fullName evidence="1">Uncharacterized protein</fullName>
    </submittedName>
</protein>
<name>A0A183PPF5_9TREM</name>
<dbReference type="PROSITE" id="PS50829">
    <property type="entry name" value="GYF"/>
    <property type="match status" value="1"/>
</dbReference>
<evidence type="ECO:0000313" key="2">
    <source>
        <dbReference type="Proteomes" id="UP000269396"/>
    </source>
</evidence>
<dbReference type="SMART" id="SM00444">
    <property type="entry name" value="GYF"/>
    <property type="match status" value="1"/>
</dbReference>
<accession>A0A183PPF5</accession>
<reference evidence="1 2" key="1">
    <citation type="submission" date="2018-11" db="EMBL/GenBank/DDBJ databases">
        <authorList>
            <consortium name="Pathogen Informatics"/>
        </authorList>
    </citation>
    <scope>NUCLEOTIDE SEQUENCE [LARGE SCALE GENOMIC DNA]</scope>
    <source>
        <strain>Denwood</strain>
        <strain evidence="2">Zambia</strain>
    </source>
</reference>
<dbReference type="Gene3D" id="3.30.1490.40">
    <property type="match status" value="1"/>
</dbReference>